<sequence>MKLTHKKTQNHHVNLNTRAILTFFQQIISFIYGKTSAAVELIFATLQGSMALACQDMYDVEIDDDIIVPVSHFHIILARSGSKKTTVYRLIMAQIHQTERELAEVFSVRLKEYERQHVLWDEECKSLKKSFQKAVRQKEGVETARNELDECLRNEPVKPVRVHLTVTDPTPEALLKELGQYSSLGITSDEGSALYESIMRRKIAIHNTLWCGDDYRISRASTGVTDIKDPRLGILLMTQPELHDSTLKSLGNTIRSTGIYARTLTMDLTLLTTLIDIGELVSGDESDLEKFYAIQKKHLLAGIERRKKNQPRICMTFAPDARKRLHDVGRHVKYLMQPGGKLYHYNDWAARYCEHTARSAAVMQLFITPDSTVITLETLEAALLIAEWHLNHFIVKMDVVRGPSHSERVLRWLENHLVKNGSYDFLRRDMMQDIHRSLRKKADLEPVLEQLADEGKVQLWEDESGTHYVKYLASEMAPSELDTEHKALKGIPEYHGGGSAISSVPLRE</sequence>
<evidence type="ECO:0000313" key="1">
    <source>
        <dbReference type="EMBL" id="STC84981.1"/>
    </source>
</evidence>
<proteinExistence type="predicted"/>
<dbReference type="Pfam" id="PF13148">
    <property type="entry name" value="DUF3987"/>
    <property type="match status" value="1"/>
</dbReference>
<accession>A0A376D8V6</accession>
<dbReference type="AlphaFoldDB" id="A0A376D8V6"/>
<gene>
    <name evidence="1" type="ORF">NCTC12121_00715</name>
</gene>
<reference evidence="1 2" key="1">
    <citation type="submission" date="2018-06" db="EMBL/GenBank/DDBJ databases">
        <authorList>
            <consortium name="Pathogen Informatics"/>
            <person name="Doyle S."/>
        </authorList>
    </citation>
    <scope>NUCLEOTIDE SEQUENCE [LARGE SCALE GENOMIC DNA]</scope>
    <source>
        <strain evidence="1 2">NCTC12121</strain>
    </source>
</reference>
<dbReference type="OrthoDB" id="9067983at2"/>
<dbReference type="RefSeq" id="WP_024523870.1">
    <property type="nucleotide sequence ID" value="NZ_CP065626.1"/>
</dbReference>
<dbReference type="Proteomes" id="UP000255248">
    <property type="component" value="Unassembled WGS sequence"/>
</dbReference>
<organism evidence="1 2">
    <name type="scientific">Edwardsiella hoshinae</name>
    <dbReference type="NCBI Taxonomy" id="93378"/>
    <lineage>
        <taxon>Bacteria</taxon>
        <taxon>Pseudomonadati</taxon>
        <taxon>Pseudomonadota</taxon>
        <taxon>Gammaproteobacteria</taxon>
        <taxon>Enterobacterales</taxon>
        <taxon>Hafniaceae</taxon>
        <taxon>Edwardsiella</taxon>
    </lineage>
</organism>
<name>A0A376D8V6_9GAMM</name>
<dbReference type="EMBL" id="UFXZ01000001">
    <property type="protein sequence ID" value="STC84981.1"/>
    <property type="molecule type" value="Genomic_DNA"/>
</dbReference>
<protein>
    <recommendedName>
        <fullName evidence="3">DUF3987 domain-containing protein</fullName>
    </recommendedName>
</protein>
<evidence type="ECO:0000313" key="2">
    <source>
        <dbReference type="Proteomes" id="UP000255248"/>
    </source>
</evidence>
<evidence type="ECO:0008006" key="3">
    <source>
        <dbReference type="Google" id="ProtNLM"/>
    </source>
</evidence>
<dbReference type="InterPro" id="IPR025048">
    <property type="entry name" value="DUF3987"/>
</dbReference>